<dbReference type="InterPro" id="IPR050465">
    <property type="entry name" value="UPF0194_transport"/>
</dbReference>
<dbReference type="Gene3D" id="1.10.101.10">
    <property type="entry name" value="PGBD-like superfamily/PGBD"/>
    <property type="match status" value="1"/>
</dbReference>
<comment type="subcellular location">
    <subcellularLocation>
        <location evidence="1">Cell envelope</location>
    </subcellularLocation>
</comment>
<feature type="domain" description="Peptidoglycan binding-like" evidence="4">
    <location>
        <begin position="127"/>
        <end position="179"/>
    </location>
</feature>
<dbReference type="Gene3D" id="2.40.420.20">
    <property type="match status" value="1"/>
</dbReference>
<accession>A0ABV7YFN3</accession>
<dbReference type="Pfam" id="PF01471">
    <property type="entry name" value="PG_binding_1"/>
    <property type="match status" value="1"/>
</dbReference>
<protein>
    <submittedName>
        <fullName evidence="5">Peptidoglycan-binding protein</fullName>
    </submittedName>
</protein>
<comment type="caution">
    <text evidence="5">The sequence shown here is derived from an EMBL/GenBank/DDBJ whole genome shotgun (WGS) entry which is preliminary data.</text>
</comment>
<evidence type="ECO:0000256" key="2">
    <source>
        <dbReference type="ARBA" id="ARBA00023054"/>
    </source>
</evidence>
<dbReference type="InterPro" id="IPR036365">
    <property type="entry name" value="PGBD-like_sf"/>
</dbReference>
<proteinExistence type="predicted"/>
<keyword evidence="6" id="KW-1185">Reference proteome</keyword>
<organism evidence="5 6">
    <name type="scientific">Tenggerimyces flavus</name>
    <dbReference type="NCBI Taxonomy" id="1708749"/>
    <lineage>
        <taxon>Bacteria</taxon>
        <taxon>Bacillati</taxon>
        <taxon>Actinomycetota</taxon>
        <taxon>Actinomycetes</taxon>
        <taxon>Propionibacteriales</taxon>
        <taxon>Nocardioidaceae</taxon>
        <taxon>Tenggerimyces</taxon>
    </lineage>
</organism>
<evidence type="ECO:0000256" key="3">
    <source>
        <dbReference type="SAM" id="MobiDB-lite"/>
    </source>
</evidence>
<evidence type="ECO:0000256" key="1">
    <source>
        <dbReference type="ARBA" id="ARBA00004196"/>
    </source>
</evidence>
<evidence type="ECO:0000313" key="6">
    <source>
        <dbReference type="Proteomes" id="UP001595699"/>
    </source>
</evidence>
<dbReference type="InterPro" id="IPR002477">
    <property type="entry name" value="Peptidoglycan-bd-like"/>
</dbReference>
<dbReference type="Proteomes" id="UP001595699">
    <property type="component" value="Unassembled WGS sequence"/>
</dbReference>
<dbReference type="PANTHER" id="PTHR32347">
    <property type="entry name" value="EFFLUX SYSTEM COMPONENT YKNX-RELATED"/>
    <property type="match status" value="1"/>
</dbReference>
<evidence type="ECO:0000259" key="4">
    <source>
        <dbReference type="Pfam" id="PF01471"/>
    </source>
</evidence>
<sequence>MTVGILAGAIVAADRTNVFGVTLASLTTPEPTPTNQPQNNDKSESLSTVGKQTLSAQTTVDGTLGYADSYPVLGSLNGTVTWLPEEGQIIKRGGILYRVDGEPVLLMYGTMPVYRDLAAGDDADDVSGQDVKQLNQNLVAMGYGEDYELDPDSDDYSWRTREAVEDLQDALGVDDTGEIERGQVIFLPGPVRVTDVKATLGGQAGGAVLQASSSSRLVTVNLDTSQQSELKVGDAVTITLPNGETTPGKVTSVGKVASTPQSEDDTPTIEVQITPTDPKATGSLDQAPVEVNIITDQAKDATVVPVEALLSLAGGGYAVERVSATGEHKLIRVSLGLFDDDASVVQVTDTELKPGDRVVVPSS</sequence>
<dbReference type="EMBL" id="JBHRZH010000016">
    <property type="protein sequence ID" value="MFC3762894.1"/>
    <property type="molecule type" value="Genomic_DNA"/>
</dbReference>
<feature type="region of interest" description="Disordered" evidence="3">
    <location>
        <begin position="26"/>
        <end position="51"/>
    </location>
</feature>
<feature type="compositionally biased region" description="Low complexity" evidence="3">
    <location>
        <begin position="27"/>
        <end position="40"/>
    </location>
</feature>
<reference evidence="6" key="1">
    <citation type="journal article" date="2019" name="Int. J. Syst. Evol. Microbiol.">
        <title>The Global Catalogue of Microorganisms (GCM) 10K type strain sequencing project: providing services to taxonomists for standard genome sequencing and annotation.</title>
        <authorList>
            <consortium name="The Broad Institute Genomics Platform"/>
            <consortium name="The Broad Institute Genome Sequencing Center for Infectious Disease"/>
            <person name="Wu L."/>
            <person name="Ma J."/>
        </authorList>
    </citation>
    <scope>NUCLEOTIDE SEQUENCE [LARGE SCALE GENOMIC DNA]</scope>
    <source>
        <strain evidence="6">CGMCC 4.7241</strain>
    </source>
</reference>
<evidence type="ECO:0000313" key="5">
    <source>
        <dbReference type="EMBL" id="MFC3762894.1"/>
    </source>
</evidence>
<name>A0ABV7YFN3_9ACTN</name>
<dbReference type="InterPro" id="IPR036366">
    <property type="entry name" value="PGBDSf"/>
</dbReference>
<dbReference type="SUPFAM" id="SSF47090">
    <property type="entry name" value="PGBD-like"/>
    <property type="match status" value="1"/>
</dbReference>
<feature type="region of interest" description="Disordered" evidence="3">
    <location>
        <begin position="246"/>
        <end position="267"/>
    </location>
</feature>
<gene>
    <name evidence="5" type="ORF">ACFOUW_18785</name>
</gene>
<keyword evidence="2" id="KW-0175">Coiled coil</keyword>
<dbReference type="RefSeq" id="WP_205113787.1">
    <property type="nucleotide sequence ID" value="NZ_JAFBCM010000001.1"/>
</dbReference>